<evidence type="ECO:0000313" key="3">
    <source>
        <dbReference type="EMBL" id="MCY6483258.1"/>
    </source>
</evidence>
<organism evidence="3 4">
    <name type="scientific">Clostridium aestuarii</name>
    <dbReference type="NCBI Taxonomy" id="338193"/>
    <lineage>
        <taxon>Bacteria</taxon>
        <taxon>Bacillati</taxon>
        <taxon>Bacillota</taxon>
        <taxon>Clostridia</taxon>
        <taxon>Eubacteriales</taxon>
        <taxon>Clostridiaceae</taxon>
        <taxon>Clostridium</taxon>
    </lineage>
</organism>
<evidence type="ECO:0000256" key="2">
    <source>
        <dbReference type="ARBA" id="ARBA00022737"/>
    </source>
</evidence>
<dbReference type="InterPro" id="IPR050836">
    <property type="entry name" value="SDS22/Internalin_LRR"/>
</dbReference>
<dbReference type="Gene3D" id="3.80.10.10">
    <property type="entry name" value="Ribonuclease Inhibitor"/>
    <property type="match status" value="1"/>
</dbReference>
<dbReference type="EMBL" id="JAPQER010000001">
    <property type="protein sequence ID" value="MCY6483258.1"/>
    <property type="molecule type" value="Genomic_DNA"/>
</dbReference>
<comment type="caution">
    <text evidence="3">The sequence shown here is derived from an EMBL/GenBank/DDBJ whole genome shotgun (WGS) entry which is preliminary data.</text>
</comment>
<dbReference type="RefSeq" id="WP_268039513.1">
    <property type="nucleotide sequence ID" value="NZ_JAPQER010000001.1"/>
</dbReference>
<dbReference type="Pfam" id="PF12799">
    <property type="entry name" value="LRR_4"/>
    <property type="match status" value="2"/>
</dbReference>
<dbReference type="PANTHER" id="PTHR46652:SF3">
    <property type="entry name" value="LEUCINE-RICH REPEAT-CONTAINING PROTEIN 9"/>
    <property type="match status" value="1"/>
</dbReference>
<evidence type="ECO:0000256" key="1">
    <source>
        <dbReference type="ARBA" id="ARBA00022614"/>
    </source>
</evidence>
<dbReference type="InterPro" id="IPR001611">
    <property type="entry name" value="Leu-rich_rpt"/>
</dbReference>
<keyword evidence="1" id="KW-0433">Leucine-rich repeat</keyword>
<accession>A0ABT4CW99</accession>
<gene>
    <name evidence="3" type="ORF">OW763_02670</name>
</gene>
<dbReference type="InterPro" id="IPR025875">
    <property type="entry name" value="Leu-rich_rpt_4"/>
</dbReference>
<sequence length="508" mass="59303">MNNSNVVKFKDKNLEQVIRIIINKPKGDILKEEMGYIKKININDFNKGKIKDLEGIQYAINLEDLNLLNQDINDIHQLSKLVNLKALGLVGNKIKEISALRNLTKLKMLAISHNNITDITPLENLVKLESLLAQNNNISDISSLSRLIEMEWLYLENNKISDIKPLENLTKLEALNLDNNYIEDIKPLKDLTNLDGLQIKNNRIYDIGILRGLNGLEVLTLSGNKIIDYSPVEKYYSKLFKPDFEYHTLEYSNLYLLFVKIKKDIDSGLFNDIYSPFRKLKGINLKTKDDYSNYNSSIDRFAEFIYTNPDLYELIILKDKYIGRKAVQEVRVTQNTKKGKYIFFFIAVGNYRVLCNYVKEEDYDPNTNKNYLIPNLEKSKIEIFSRRISNQILVVNTYKAFLSYCDKNNFNVVRTVNKPFYDEFEKALKNIEGFNSILSDFGIKELKNDKRGQEYKYIFYNGIFIITHYIKKDESEDIRKDTHRYCIFCGNEIYNDDIVCSICANNID</sequence>
<dbReference type="PROSITE" id="PS51450">
    <property type="entry name" value="LRR"/>
    <property type="match status" value="6"/>
</dbReference>
<dbReference type="SMART" id="SM00365">
    <property type="entry name" value="LRR_SD22"/>
    <property type="match status" value="6"/>
</dbReference>
<reference evidence="3" key="1">
    <citation type="submission" date="2022-12" db="EMBL/GenBank/DDBJ databases">
        <authorList>
            <person name="Wang J."/>
        </authorList>
    </citation>
    <scope>NUCLEOTIDE SEQUENCE</scope>
    <source>
        <strain evidence="3">HY-45-18</strain>
    </source>
</reference>
<dbReference type="InterPro" id="IPR032675">
    <property type="entry name" value="LRR_dom_sf"/>
</dbReference>
<protein>
    <submittedName>
        <fullName evidence="3">Leucine-rich repeat domain-containing protein</fullName>
    </submittedName>
</protein>
<evidence type="ECO:0000313" key="4">
    <source>
        <dbReference type="Proteomes" id="UP001078443"/>
    </source>
</evidence>
<dbReference type="SUPFAM" id="SSF52058">
    <property type="entry name" value="L domain-like"/>
    <property type="match status" value="1"/>
</dbReference>
<dbReference type="PANTHER" id="PTHR46652">
    <property type="entry name" value="LEUCINE-RICH REPEAT AND IQ DOMAIN-CONTAINING PROTEIN 1-RELATED"/>
    <property type="match status" value="1"/>
</dbReference>
<keyword evidence="2" id="KW-0677">Repeat</keyword>
<proteinExistence type="predicted"/>
<dbReference type="Proteomes" id="UP001078443">
    <property type="component" value="Unassembled WGS sequence"/>
</dbReference>
<name>A0ABT4CW99_9CLOT</name>
<keyword evidence="4" id="KW-1185">Reference proteome</keyword>